<dbReference type="Proteomes" id="UP000316759">
    <property type="component" value="Unassembled WGS sequence"/>
</dbReference>
<dbReference type="InterPro" id="IPR017452">
    <property type="entry name" value="GPCR_Rhodpsn_7TM"/>
</dbReference>
<keyword evidence="5 9" id="KW-0472">Membrane</keyword>
<keyword evidence="2" id="KW-1003">Cell membrane</keyword>
<dbReference type="GO" id="GO:0005886">
    <property type="term" value="C:plasma membrane"/>
    <property type="evidence" value="ECO:0007669"/>
    <property type="project" value="UniProtKB-SubCell"/>
</dbReference>
<evidence type="ECO:0000313" key="12">
    <source>
        <dbReference type="Proteomes" id="UP000316759"/>
    </source>
</evidence>
<dbReference type="InterPro" id="IPR000276">
    <property type="entry name" value="GPCR_Rhodpsn"/>
</dbReference>
<evidence type="ECO:0000313" key="11">
    <source>
        <dbReference type="EMBL" id="TPP63099.1"/>
    </source>
</evidence>
<evidence type="ECO:0000256" key="7">
    <source>
        <dbReference type="RuleBase" id="RU000688"/>
    </source>
</evidence>
<keyword evidence="7" id="KW-0297">G-protein coupled receptor</keyword>
<dbReference type="PANTHER" id="PTHR24241:SF76">
    <property type="entry name" value="NEUROPEPTIDE SIFAMIDE RECEPTOR"/>
    <property type="match status" value="1"/>
</dbReference>
<dbReference type="Gene3D" id="1.20.1070.10">
    <property type="entry name" value="Rhodopsin 7-helix transmembrane proteins"/>
    <property type="match status" value="2"/>
</dbReference>
<dbReference type="Pfam" id="PF00001">
    <property type="entry name" value="7tm_1"/>
    <property type="match status" value="1"/>
</dbReference>
<dbReference type="OrthoDB" id="5969463at2759"/>
<evidence type="ECO:0000256" key="4">
    <source>
        <dbReference type="ARBA" id="ARBA00022989"/>
    </source>
</evidence>
<accession>A0A504YRP5</accession>
<feature type="transmembrane region" description="Helical" evidence="9">
    <location>
        <begin position="212"/>
        <end position="241"/>
    </location>
</feature>
<dbReference type="STRING" id="46835.A0A504YRP5"/>
<dbReference type="PROSITE" id="PS50262">
    <property type="entry name" value="G_PROTEIN_RECEP_F1_2"/>
    <property type="match status" value="1"/>
</dbReference>
<gene>
    <name evidence="11" type="ORF">FGIG_06651</name>
</gene>
<evidence type="ECO:0000256" key="2">
    <source>
        <dbReference type="ARBA" id="ARBA00022475"/>
    </source>
</evidence>
<sequence length="595" mass="67118">MNVSKDHMQLITGDSLDVNSTTTVATTIILIIISLIGTIGNGLVLWAFRCQVSECVVSSLLIQVLAGLDMIICSIGIPATLYLDVWQGEASEFLCRAHFAIKGFIVPVSACVLVLIALERFLLICFIPGIGLSRVHLIVAFSAILLTGMLLAIPMSLHVHAVKIVKFHDVLFQPVPFDEERLESESLHLLEEFHVPVRCNKDDTFIGDTTYWYYQIVVITLFGALFLATALLYAVIFLFVWRHESLMFERYGKSKYRGYFIRIHESMGHPAKDGRKCSQIEGHFEKSKLSTETGKMVHESRDRSMHTSRHETQDSFRAEDASVNALNDLDDSDLDKIRCACHCDTGDNADHISISITVHATKHKDQSQTKLSDTCQEKQADATCAHSIQGLQIDQPIKTDLRTRNLCCCYKKSSSQNIDHRKYSMLIHRLITADPITERTHSNENLIPKTVESQQRTVKAVKSIEGRRKPHVYTAKNFAMIAAAFIISYTPYLVHTAMPVSKRSLTPKTDTGIWSNIGRILFYLYFANSAANPIIYSCMNRHFRSFLSKQFCAKRRATGLRMDQKPKAVAALAESKIPKQQYEHLKLYDSTFEAS</sequence>
<dbReference type="CDD" id="cd00637">
    <property type="entry name" value="7tm_classA_rhodopsin-like"/>
    <property type="match status" value="1"/>
</dbReference>
<dbReference type="GO" id="GO:0032870">
    <property type="term" value="P:cellular response to hormone stimulus"/>
    <property type="evidence" value="ECO:0007669"/>
    <property type="project" value="TreeGrafter"/>
</dbReference>
<feature type="transmembrane region" description="Helical" evidence="9">
    <location>
        <begin position="24"/>
        <end position="48"/>
    </location>
</feature>
<dbReference type="SUPFAM" id="SSF81321">
    <property type="entry name" value="Family A G protein-coupled receptor-like"/>
    <property type="match status" value="1"/>
</dbReference>
<proteinExistence type="inferred from homology"/>
<feature type="transmembrane region" description="Helical" evidence="9">
    <location>
        <begin position="103"/>
        <end position="123"/>
    </location>
</feature>
<dbReference type="PANTHER" id="PTHR24241">
    <property type="entry name" value="NEUROPEPTIDE RECEPTOR-RELATED G-PROTEIN COUPLED RECEPTOR"/>
    <property type="match status" value="1"/>
</dbReference>
<dbReference type="GO" id="GO:0042277">
    <property type="term" value="F:peptide binding"/>
    <property type="evidence" value="ECO:0007669"/>
    <property type="project" value="TreeGrafter"/>
</dbReference>
<feature type="transmembrane region" description="Helical" evidence="9">
    <location>
        <begin position="477"/>
        <end position="500"/>
    </location>
</feature>
<evidence type="ECO:0000259" key="10">
    <source>
        <dbReference type="PROSITE" id="PS50262"/>
    </source>
</evidence>
<dbReference type="AlphaFoldDB" id="A0A504YRP5"/>
<feature type="transmembrane region" description="Helical" evidence="9">
    <location>
        <begin position="60"/>
        <end position="83"/>
    </location>
</feature>
<reference evidence="11 12" key="1">
    <citation type="submission" date="2019-04" db="EMBL/GenBank/DDBJ databases">
        <title>Annotation for the trematode Fasciola gigantica.</title>
        <authorList>
            <person name="Choi Y.-J."/>
        </authorList>
    </citation>
    <scope>NUCLEOTIDE SEQUENCE [LARGE SCALE GENOMIC DNA]</scope>
    <source>
        <strain evidence="11">Uganda_cow_1</strain>
    </source>
</reference>
<feature type="region of interest" description="Disordered" evidence="8">
    <location>
        <begin position="291"/>
        <end position="316"/>
    </location>
</feature>
<evidence type="ECO:0000256" key="6">
    <source>
        <dbReference type="ARBA" id="ARBA00023170"/>
    </source>
</evidence>
<evidence type="ECO:0000256" key="9">
    <source>
        <dbReference type="SAM" id="Phobius"/>
    </source>
</evidence>
<keyword evidence="3 7" id="KW-0812">Transmembrane</keyword>
<comment type="caution">
    <text evidence="11">The sequence shown here is derived from an EMBL/GenBank/DDBJ whole genome shotgun (WGS) entry which is preliminary data.</text>
</comment>
<comment type="subcellular location">
    <subcellularLocation>
        <location evidence="1">Cell membrane</location>
        <topology evidence="1">Multi-pass membrane protein</topology>
    </subcellularLocation>
</comment>
<feature type="transmembrane region" description="Helical" evidence="9">
    <location>
        <begin position="520"/>
        <end position="539"/>
    </location>
</feature>
<feature type="domain" description="G-protein coupled receptors family 1 profile" evidence="10">
    <location>
        <begin position="40"/>
        <end position="536"/>
    </location>
</feature>
<protein>
    <submittedName>
        <fullName evidence="11">Amine GPCR</fullName>
    </submittedName>
</protein>
<comment type="similarity">
    <text evidence="7">Belongs to the G-protein coupled receptor 1 family.</text>
</comment>
<keyword evidence="7" id="KW-0807">Transducer</keyword>
<evidence type="ECO:0000256" key="3">
    <source>
        <dbReference type="ARBA" id="ARBA00022692"/>
    </source>
</evidence>
<evidence type="ECO:0000256" key="5">
    <source>
        <dbReference type="ARBA" id="ARBA00023136"/>
    </source>
</evidence>
<name>A0A504YRP5_FASGI</name>
<feature type="transmembrane region" description="Helical" evidence="9">
    <location>
        <begin position="135"/>
        <end position="157"/>
    </location>
</feature>
<dbReference type="PROSITE" id="PS00237">
    <property type="entry name" value="G_PROTEIN_RECEP_F1_1"/>
    <property type="match status" value="1"/>
</dbReference>
<evidence type="ECO:0000256" key="8">
    <source>
        <dbReference type="SAM" id="MobiDB-lite"/>
    </source>
</evidence>
<evidence type="ECO:0000256" key="1">
    <source>
        <dbReference type="ARBA" id="ARBA00004651"/>
    </source>
</evidence>
<keyword evidence="12" id="KW-1185">Reference proteome</keyword>
<dbReference type="PRINTS" id="PR00237">
    <property type="entry name" value="GPCRRHODOPSN"/>
</dbReference>
<keyword evidence="4 9" id="KW-1133">Transmembrane helix</keyword>
<dbReference type="GO" id="GO:0004930">
    <property type="term" value="F:G protein-coupled receptor activity"/>
    <property type="evidence" value="ECO:0007669"/>
    <property type="project" value="UniProtKB-KW"/>
</dbReference>
<dbReference type="EMBL" id="SUNJ01006080">
    <property type="protein sequence ID" value="TPP63099.1"/>
    <property type="molecule type" value="Genomic_DNA"/>
</dbReference>
<keyword evidence="6 7" id="KW-0675">Receptor</keyword>
<organism evidence="11 12">
    <name type="scientific">Fasciola gigantica</name>
    <name type="common">Giant liver fluke</name>
    <dbReference type="NCBI Taxonomy" id="46835"/>
    <lineage>
        <taxon>Eukaryota</taxon>
        <taxon>Metazoa</taxon>
        <taxon>Spiralia</taxon>
        <taxon>Lophotrochozoa</taxon>
        <taxon>Platyhelminthes</taxon>
        <taxon>Trematoda</taxon>
        <taxon>Digenea</taxon>
        <taxon>Plagiorchiida</taxon>
        <taxon>Echinostomata</taxon>
        <taxon>Echinostomatoidea</taxon>
        <taxon>Fasciolidae</taxon>
        <taxon>Fasciola</taxon>
    </lineage>
</organism>